<evidence type="ECO:0000313" key="2">
    <source>
        <dbReference type="Proteomes" id="UP000183832"/>
    </source>
</evidence>
<reference evidence="1 2" key="1">
    <citation type="submission" date="2015-04" db="EMBL/GenBank/DDBJ databases">
        <authorList>
            <person name="Syromyatnikov M.Y."/>
            <person name="Popov V.N."/>
        </authorList>
    </citation>
    <scope>NUCLEOTIDE SEQUENCE [LARGE SCALE GENOMIC DNA]</scope>
</reference>
<name>A0A1J1IB58_9DIPT</name>
<accession>A0A1J1IB58</accession>
<organism evidence="1 2">
    <name type="scientific">Clunio marinus</name>
    <dbReference type="NCBI Taxonomy" id="568069"/>
    <lineage>
        <taxon>Eukaryota</taxon>
        <taxon>Metazoa</taxon>
        <taxon>Ecdysozoa</taxon>
        <taxon>Arthropoda</taxon>
        <taxon>Hexapoda</taxon>
        <taxon>Insecta</taxon>
        <taxon>Pterygota</taxon>
        <taxon>Neoptera</taxon>
        <taxon>Endopterygota</taxon>
        <taxon>Diptera</taxon>
        <taxon>Nematocera</taxon>
        <taxon>Chironomoidea</taxon>
        <taxon>Chironomidae</taxon>
        <taxon>Clunio</taxon>
    </lineage>
</organism>
<dbReference type="EMBL" id="CVRI01000047">
    <property type="protein sequence ID" value="CRK97517.1"/>
    <property type="molecule type" value="Genomic_DNA"/>
</dbReference>
<protein>
    <submittedName>
        <fullName evidence="1">CLUMA_CG010906, isoform A</fullName>
    </submittedName>
</protein>
<evidence type="ECO:0000313" key="1">
    <source>
        <dbReference type="EMBL" id="CRK97517.1"/>
    </source>
</evidence>
<gene>
    <name evidence="1" type="ORF">CLUMA_CG010906</name>
</gene>
<proteinExistence type="predicted"/>
<dbReference type="AlphaFoldDB" id="A0A1J1IB58"/>
<sequence>MKVNTTKQKVQSSLIQHHQAKRGETYLVSHLTISLQTIRKVETTSVANDIAFKMIRNVKQMTIGIQSALGSIESF</sequence>
<keyword evidence="2" id="KW-1185">Reference proteome</keyword>
<dbReference type="Proteomes" id="UP000183832">
    <property type="component" value="Unassembled WGS sequence"/>
</dbReference>